<dbReference type="EMBL" id="CAXAMN010010269">
    <property type="protein sequence ID" value="CAK9031328.1"/>
    <property type="molecule type" value="Genomic_DNA"/>
</dbReference>
<evidence type="ECO:0000313" key="2">
    <source>
        <dbReference type="EMBL" id="CAK9031328.1"/>
    </source>
</evidence>
<feature type="region of interest" description="Disordered" evidence="1">
    <location>
        <begin position="203"/>
        <end position="228"/>
    </location>
</feature>
<evidence type="ECO:0000256" key="1">
    <source>
        <dbReference type="SAM" id="MobiDB-lite"/>
    </source>
</evidence>
<sequence>MSLLHRLSSDREFAFNYSMSSVTSLSKSCVYRLWERQLMGDHGHPVGVFMSCRNFHASKQTILDRNGGSMWKHYSRHEWELLFQPSDCGPCRVHVVRPDEPILQSLCNGLATWEGQSESLQNSVDQASLRVAVAQSALGSPAFLEICRPSCPRDTDRNSDAAELEAPNLLRADAELRAAEEALPPSGRYAALLERVVQLGSAETGRSKVTSHGPGSSGAKIAEENAWL</sequence>
<organism evidence="2 3">
    <name type="scientific">Durusdinium trenchii</name>
    <dbReference type="NCBI Taxonomy" id="1381693"/>
    <lineage>
        <taxon>Eukaryota</taxon>
        <taxon>Sar</taxon>
        <taxon>Alveolata</taxon>
        <taxon>Dinophyceae</taxon>
        <taxon>Suessiales</taxon>
        <taxon>Symbiodiniaceae</taxon>
        <taxon>Durusdinium</taxon>
    </lineage>
</organism>
<accession>A0ABP0KX60</accession>
<proteinExistence type="predicted"/>
<comment type="caution">
    <text evidence="2">The sequence shown here is derived from an EMBL/GenBank/DDBJ whole genome shotgun (WGS) entry which is preliminary data.</text>
</comment>
<evidence type="ECO:0000313" key="3">
    <source>
        <dbReference type="Proteomes" id="UP001642484"/>
    </source>
</evidence>
<gene>
    <name evidence="2" type="ORF">CCMP2556_LOCUS18243</name>
</gene>
<reference evidence="2 3" key="1">
    <citation type="submission" date="2024-02" db="EMBL/GenBank/DDBJ databases">
        <authorList>
            <person name="Chen Y."/>
            <person name="Shah S."/>
            <person name="Dougan E. K."/>
            <person name="Thang M."/>
            <person name="Chan C."/>
        </authorList>
    </citation>
    <scope>NUCLEOTIDE SEQUENCE [LARGE SCALE GENOMIC DNA]</scope>
</reference>
<dbReference type="Proteomes" id="UP001642484">
    <property type="component" value="Unassembled WGS sequence"/>
</dbReference>
<protein>
    <submittedName>
        <fullName evidence="2">Uncharacterized protein</fullName>
    </submittedName>
</protein>
<keyword evidence="3" id="KW-1185">Reference proteome</keyword>
<name>A0ABP0KX60_9DINO</name>